<dbReference type="AlphaFoldDB" id="A0A4Q2DV22"/>
<name>A0A4Q2DV22_9AGAR</name>
<dbReference type="Proteomes" id="UP000290288">
    <property type="component" value="Unassembled WGS sequence"/>
</dbReference>
<sequence>MTPTRLLSSVRRRVQMQGTATLDVAALTLPYEVWAHIFSYLELTVLVSRVARVNSFFYDYVSAYRYKKAFVGEFASPRGLKQLLHLRDKRLGLHVKELTFRPGPVADLLLRQATSPLTANRPLWLNRRSNLDSLYNQLDQVMSNVSSVTSFNLDYGAHEFQPSSFFSVTPLVQRGWSACLQTLTRLELNLPLFALDQLLSSESSSSESTIRFPNLTELHLLAPFHRTDIAFVHDSPLPPHPVPQRVLQFLNTHSSTIAILSIGMDVNIDAIFEGLATMPQLVELRVSHFGPGVVNHCYTYKPATKHIETFDAMTAFLAVHASQLNILHLELRPLRDQRTGTVIQTYQYPFEGVLPHDPLAKLHTLSLCFLSDPSMPISQLPLSAPDTLIHRISTSYLPSLHSLHIVGAFLPLPGFQELLGRIPIHLTNLELCCTLLSWNTFLALYKHLPGLRSLSLHYHTLEHPDMVPPNTRSLIALVMILYRSGDISNWKLEHLSVQRVGFDTPHPDFPILLKCLPNLWMPDVVLNAYSLLT</sequence>
<protein>
    <recommendedName>
        <fullName evidence="3">F-box domain-containing protein</fullName>
    </recommendedName>
</protein>
<dbReference type="EMBL" id="SDEE01000048">
    <property type="protein sequence ID" value="RXW23202.1"/>
    <property type="molecule type" value="Genomic_DNA"/>
</dbReference>
<dbReference type="Gene3D" id="3.80.10.10">
    <property type="entry name" value="Ribonuclease Inhibitor"/>
    <property type="match status" value="1"/>
</dbReference>
<gene>
    <name evidence="1" type="ORF">EST38_g2635</name>
</gene>
<evidence type="ECO:0000313" key="2">
    <source>
        <dbReference type="Proteomes" id="UP000290288"/>
    </source>
</evidence>
<evidence type="ECO:0008006" key="3">
    <source>
        <dbReference type="Google" id="ProtNLM"/>
    </source>
</evidence>
<dbReference type="OrthoDB" id="3039255at2759"/>
<dbReference type="InterPro" id="IPR032675">
    <property type="entry name" value="LRR_dom_sf"/>
</dbReference>
<reference evidence="1 2" key="1">
    <citation type="submission" date="2019-01" db="EMBL/GenBank/DDBJ databases">
        <title>Draft genome sequence of Psathyrella aberdarensis IHI B618.</title>
        <authorList>
            <person name="Buettner E."/>
            <person name="Kellner H."/>
        </authorList>
    </citation>
    <scope>NUCLEOTIDE SEQUENCE [LARGE SCALE GENOMIC DNA]</scope>
    <source>
        <strain evidence="1 2">IHI B618</strain>
    </source>
</reference>
<organism evidence="1 2">
    <name type="scientific">Candolleomyces aberdarensis</name>
    <dbReference type="NCBI Taxonomy" id="2316362"/>
    <lineage>
        <taxon>Eukaryota</taxon>
        <taxon>Fungi</taxon>
        <taxon>Dikarya</taxon>
        <taxon>Basidiomycota</taxon>
        <taxon>Agaricomycotina</taxon>
        <taxon>Agaricomycetes</taxon>
        <taxon>Agaricomycetidae</taxon>
        <taxon>Agaricales</taxon>
        <taxon>Agaricineae</taxon>
        <taxon>Psathyrellaceae</taxon>
        <taxon>Candolleomyces</taxon>
    </lineage>
</organism>
<dbReference type="InterPro" id="IPR036047">
    <property type="entry name" value="F-box-like_dom_sf"/>
</dbReference>
<keyword evidence="2" id="KW-1185">Reference proteome</keyword>
<dbReference type="SUPFAM" id="SSF81383">
    <property type="entry name" value="F-box domain"/>
    <property type="match status" value="1"/>
</dbReference>
<accession>A0A4Q2DV22</accession>
<evidence type="ECO:0000313" key="1">
    <source>
        <dbReference type="EMBL" id="RXW23202.1"/>
    </source>
</evidence>
<proteinExistence type="predicted"/>
<comment type="caution">
    <text evidence="1">The sequence shown here is derived from an EMBL/GenBank/DDBJ whole genome shotgun (WGS) entry which is preliminary data.</text>
</comment>